<dbReference type="OrthoDB" id="206201at2759"/>
<comment type="similarity">
    <text evidence="1 5">Belongs to the peptidase S8 family.</text>
</comment>
<evidence type="ECO:0000256" key="5">
    <source>
        <dbReference type="PROSITE-ProRule" id="PRU01240"/>
    </source>
</evidence>
<dbReference type="InterPro" id="IPR015500">
    <property type="entry name" value="Peptidase_S8_subtilisin-rel"/>
</dbReference>
<dbReference type="PROSITE" id="PS00138">
    <property type="entry name" value="SUBTILASE_SER"/>
    <property type="match status" value="1"/>
</dbReference>
<dbReference type="Gene3D" id="3.40.50.200">
    <property type="entry name" value="Peptidase S8/S53 domain"/>
    <property type="match status" value="1"/>
</dbReference>
<feature type="non-terminal residue" evidence="8">
    <location>
        <position position="1"/>
    </location>
</feature>
<dbReference type="InterPro" id="IPR036852">
    <property type="entry name" value="Peptidase_S8/S53_dom_sf"/>
</dbReference>
<dbReference type="InterPro" id="IPR000209">
    <property type="entry name" value="Peptidase_S8/S53_dom"/>
</dbReference>
<dbReference type="EMBL" id="KV750108">
    <property type="protein sequence ID" value="OCL06218.1"/>
    <property type="molecule type" value="Genomic_DNA"/>
</dbReference>
<dbReference type="PANTHER" id="PTHR43399">
    <property type="entry name" value="SUBTILISIN-RELATED"/>
    <property type="match status" value="1"/>
</dbReference>
<keyword evidence="4" id="KW-0720">Serine protease</keyword>
<evidence type="ECO:0000256" key="4">
    <source>
        <dbReference type="ARBA" id="ARBA00022825"/>
    </source>
</evidence>
<proteinExistence type="inferred from homology"/>
<feature type="non-terminal residue" evidence="8">
    <location>
        <position position="181"/>
    </location>
</feature>
<dbReference type="PANTHER" id="PTHR43399:SF4">
    <property type="entry name" value="CELL WALL-ASSOCIATED PROTEASE"/>
    <property type="match status" value="1"/>
</dbReference>
<comment type="caution">
    <text evidence="5">Lacks conserved residue(s) required for the propagation of feature annotation.</text>
</comment>
<dbReference type="AlphaFoldDB" id="A0A8E2EWZ5"/>
<dbReference type="Pfam" id="PF00082">
    <property type="entry name" value="Peptidase_S8"/>
    <property type="match status" value="1"/>
</dbReference>
<reference evidence="8 9" key="1">
    <citation type="journal article" date="2016" name="Nat. Commun.">
        <title>Ectomycorrhizal ecology is imprinted in the genome of the dominant symbiotic fungus Cenococcum geophilum.</title>
        <authorList>
            <consortium name="DOE Joint Genome Institute"/>
            <person name="Peter M."/>
            <person name="Kohler A."/>
            <person name="Ohm R.A."/>
            <person name="Kuo A."/>
            <person name="Krutzmann J."/>
            <person name="Morin E."/>
            <person name="Arend M."/>
            <person name="Barry K.W."/>
            <person name="Binder M."/>
            <person name="Choi C."/>
            <person name="Clum A."/>
            <person name="Copeland A."/>
            <person name="Grisel N."/>
            <person name="Haridas S."/>
            <person name="Kipfer T."/>
            <person name="LaButti K."/>
            <person name="Lindquist E."/>
            <person name="Lipzen A."/>
            <person name="Maire R."/>
            <person name="Meier B."/>
            <person name="Mihaltcheva S."/>
            <person name="Molinier V."/>
            <person name="Murat C."/>
            <person name="Poggeler S."/>
            <person name="Quandt C.A."/>
            <person name="Sperisen C."/>
            <person name="Tritt A."/>
            <person name="Tisserant E."/>
            <person name="Crous P.W."/>
            <person name="Henrissat B."/>
            <person name="Nehls U."/>
            <person name="Egli S."/>
            <person name="Spatafora J.W."/>
            <person name="Grigoriev I.V."/>
            <person name="Martin F.M."/>
        </authorList>
    </citation>
    <scope>NUCLEOTIDE SEQUENCE [LARGE SCALE GENOMIC DNA]</scope>
    <source>
        <strain evidence="8 9">CBS 207.34</strain>
    </source>
</reference>
<keyword evidence="2" id="KW-0645">Protease</keyword>
<protein>
    <submittedName>
        <fullName evidence="8">Subtilisin-like protein</fullName>
    </submittedName>
</protein>
<evidence type="ECO:0000256" key="3">
    <source>
        <dbReference type="ARBA" id="ARBA00022801"/>
    </source>
</evidence>
<evidence type="ECO:0000256" key="6">
    <source>
        <dbReference type="SAM" id="MobiDB-lite"/>
    </source>
</evidence>
<evidence type="ECO:0000313" key="8">
    <source>
        <dbReference type="EMBL" id="OCL06218.1"/>
    </source>
</evidence>
<dbReference type="InterPro" id="IPR051048">
    <property type="entry name" value="Peptidase_S8/S53_subtilisin"/>
</dbReference>
<evidence type="ECO:0000256" key="2">
    <source>
        <dbReference type="ARBA" id="ARBA00022670"/>
    </source>
</evidence>
<keyword evidence="3" id="KW-0378">Hydrolase</keyword>
<accession>A0A8E2EWZ5</accession>
<dbReference type="SUPFAM" id="SSF52743">
    <property type="entry name" value="Subtilisin-like"/>
    <property type="match status" value="1"/>
</dbReference>
<dbReference type="GO" id="GO:0006508">
    <property type="term" value="P:proteolysis"/>
    <property type="evidence" value="ECO:0007669"/>
    <property type="project" value="UniProtKB-KW"/>
</dbReference>
<dbReference type="Proteomes" id="UP000250140">
    <property type="component" value="Unassembled WGS sequence"/>
</dbReference>
<sequence length="181" mass="19305">GHGTFVAMLVLQVCPNADLYVARVLERHNEQIDPFVVAKAIEYAVQKWGVDIITMSLGWTYEYECVKKKLLLAQNANILVFAATSNEGTGDRSGIAFPARASNVISVDAADGDGEPSSFNPPSNDKNNKKGDRLTAPGEGVESAWPLGVDVNGSGYKRDDGTSFATPIVAGTAALVLEFSR</sequence>
<feature type="region of interest" description="Disordered" evidence="6">
    <location>
        <begin position="110"/>
        <end position="146"/>
    </location>
</feature>
<evidence type="ECO:0000256" key="1">
    <source>
        <dbReference type="ARBA" id="ARBA00011073"/>
    </source>
</evidence>
<organism evidence="8 9">
    <name type="scientific">Glonium stellatum</name>
    <dbReference type="NCBI Taxonomy" id="574774"/>
    <lineage>
        <taxon>Eukaryota</taxon>
        <taxon>Fungi</taxon>
        <taxon>Dikarya</taxon>
        <taxon>Ascomycota</taxon>
        <taxon>Pezizomycotina</taxon>
        <taxon>Dothideomycetes</taxon>
        <taxon>Pleosporomycetidae</taxon>
        <taxon>Gloniales</taxon>
        <taxon>Gloniaceae</taxon>
        <taxon>Glonium</taxon>
    </lineage>
</organism>
<feature type="domain" description="Peptidase S8/S53" evidence="7">
    <location>
        <begin position="10"/>
        <end position="178"/>
    </location>
</feature>
<dbReference type="GO" id="GO:0004252">
    <property type="term" value="F:serine-type endopeptidase activity"/>
    <property type="evidence" value="ECO:0007669"/>
    <property type="project" value="InterPro"/>
</dbReference>
<dbReference type="PROSITE" id="PS51892">
    <property type="entry name" value="SUBTILASE"/>
    <property type="match status" value="1"/>
</dbReference>
<name>A0A8E2EWZ5_9PEZI</name>
<evidence type="ECO:0000313" key="9">
    <source>
        <dbReference type="Proteomes" id="UP000250140"/>
    </source>
</evidence>
<keyword evidence="9" id="KW-1185">Reference proteome</keyword>
<gene>
    <name evidence="8" type="ORF">AOQ84DRAFT_271613</name>
</gene>
<evidence type="ECO:0000259" key="7">
    <source>
        <dbReference type="Pfam" id="PF00082"/>
    </source>
</evidence>
<dbReference type="InterPro" id="IPR023828">
    <property type="entry name" value="Peptidase_S8_Ser-AS"/>
</dbReference>
<dbReference type="PRINTS" id="PR00723">
    <property type="entry name" value="SUBTILISIN"/>
</dbReference>